<keyword evidence="11" id="KW-1185">Reference proteome</keyword>
<evidence type="ECO:0000256" key="5">
    <source>
        <dbReference type="ARBA" id="ARBA00022692"/>
    </source>
</evidence>
<reference evidence="10" key="1">
    <citation type="submission" date="2022-07" db="EMBL/GenBank/DDBJ databases">
        <title>Description and genome-wide analysis of Profundicola chukchiensis gen. nov., sp. nov., marine bacteria isolated from bottom sediments of the Chukchi Sea.</title>
        <authorList>
            <person name="Romanenko L."/>
            <person name="Otstavnykh N."/>
            <person name="Kurilenko V."/>
            <person name="Eremeev V."/>
            <person name="Velansky P."/>
            <person name="Mikhailov V."/>
            <person name="Isaeva M."/>
        </authorList>
    </citation>
    <scope>NUCLEOTIDE SEQUENCE</scope>
    <source>
        <strain evidence="10">KMM 9713</strain>
    </source>
</reference>
<evidence type="ECO:0000313" key="10">
    <source>
        <dbReference type="EMBL" id="MDG4944999.1"/>
    </source>
</evidence>
<evidence type="ECO:0000259" key="9">
    <source>
        <dbReference type="Pfam" id="PF13231"/>
    </source>
</evidence>
<dbReference type="Pfam" id="PF13231">
    <property type="entry name" value="PMT_2"/>
    <property type="match status" value="1"/>
</dbReference>
<feature type="transmembrane region" description="Helical" evidence="8">
    <location>
        <begin position="264"/>
        <end position="281"/>
    </location>
</feature>
<feature type="domain" description="Glycosyltransferase RgtA/B/C/D-like" evidence="9">
    <location>
        <begin position="49"/>
        <end position="202"/>
    </location>
</feature>
<feature type="transmembrane region" description="Helical" evidence="8">
    <location>
        <begin position="232"/>
        <end position="252"/>
    </location>
</feature>
<comment type="caution">
    <text evidence="10">The sequence shown here is derived from an EMBL/GenBank/DDBJ whole genome shotgun (WGS) entry which is preliminary data.</text>
</comment>
<keyword evidence="2" id="KW-1003">Cell membrane</keyword>
<sequence length="558" mass="65579">MNIKINKYLGIVAICYVLVNVLQSLFMPLINDEAYYWVWSENLDWGYFDHPPMVALWIKIGFTFFQSELGVRLITILAGALGYYFLGKMLQIKNINQFWLYTALFTSFVLFQAFGFITTPDAPLLFFGILYFIFLKKFLEQPNYLNSLGLGLIMALLLYSKYHGILLIVFSLLPLSLKLIKNKYFYVAALFGVLCYVPHLWWQFDNEFVSAQYHLVRRNVFNQFKISNTTDYLASLAWASSPLLFWFTGKALFKTKYKTDFQKAMLGGFAGIVVFFILITFKRYIQGQWSLLAFIPLLIITYQYFKDRPKDIKWIKILGFATIILMIGARIYFIVPNVPFKTQYHGWKEAMQKAGEVAEGIAVFEKYQYTSLYKFNNYPKSDARNFITIENRHSQYELWDSEADLEGQDITYFSRYIKANDSIQVNSRDNEVFYYRKIKNFHTAYFLELEMKNYRIEEGVLSGEIEIHNTGDFAVDLSQENKFSLIQAYIEYPYSERIKCEKKVSYDDVLVEPNERKTINFSTELCNVLPGDYFTYFGFVNQNVPQKKQSNYVEIKID</sequence>
<accession>A0A9X4RWW1</accession>
<dbReference type="PANTHER" id="PTHR33908:SF11">
    <property type="entry name" value="MEMBRANE PROTEIN"/>
    <property type="match status" value="1"/>
</dbReference>
<keyword evidence="4" id="KW-0808">Transferase</keyword>
<name>A0A9X4RWW1_9FLAO</name>
<dbReference type="EMBL" id="JANCMU010000001">
    <property type="protein sequence ID" value="MDG4944999.1"/>
    <property type="molecule type" value="Genomic_DNA"/>
</dbReference>
<dbReference type="AlphaFoldDB" id="A0A9X4RWW1"/>
<feature type="transmembrane region" description="Helical" evidence="8">
    <location>
        <begin position="148"/>
        <end position="172"/>
    </location>
</feature>
<evidence type="ECO:0000256" key="6">
    <source>
        <dbReference type="ARBA" id="ARBA00022989"/>
    </source>
</evidence>
<keyword evidence="5 8" id="KW-0812">Transmembrane</keyword>
<evidence type="ECO:0000313" key="11">
    <source>
        <dbReference type="Proteomes" id="UP001152599"/>
    </source>
</evidence>
<dbReference type="GO" id="GO:0009103">
    <property type="term" value="P:lipopolysaccharide biosynthetic process"/>
    <property type="evidence" value="ECO:0007669"/>
    <property type="project" value="UniProtKB-ARBA"/>
</dbReference>
<feature type="transmembrane region" description="Helical" evidence="8">
    <location>
        <begin position="317"/>
        <end position="335"/>
    </location>
</feature>
<feature type="transmembrane region" description="Helical" evidence="8">
    <location>
        <begin position="7"/>
        <end position="30"/>
    </location>
</feature>
<feature type="transmembrane region" description="Helical" evidence="8">
    <location>
        <begin position="287"/>
        <end position="305"/>
    </location>
</feature>
<evidence type="ECO:0000256" key="8">
    <source>
        <dbReference type="SAM" id="Phobius"/>
    </source>
</evidence>
<feature type="transmembrane region" description="Helical" evidence="8">
    <location>
        <begin position="184"/>
        <end position="202"/>
    </location>
</feature>
<keyword evidence="6 8" id="KW-1133">Transmembrane helix</keyword>
<comment type="subcellular location">
    <subcellularLocation>
        <location evidence="1">Cell membrane</location>
        <topology evidence="1">Multi-pass membrane protein</topology>
    </subcellularLocation>
</comment>
<evidence type="ECO:0000256" key="4">
    <source>
        <dbReference type="ARBA" id="ARBA00022679"/>
    </source>
</evidence>
<dbReference type="GO" id="GO:0016763">
    <property type="term" value="F:pentosyltransferase activity"/>
    <property type="evidence" value="ECO:0007669"/>
    <property type="project" value="TreeGrafter"/>
</dbReference>
<protein>
    <submittedName>
        <fullName evidence="10">Glycosyltransferase family 39 protein</fullName>
    </submittedName>
</protein>
<gene>
    <name evidence="10" type="ORF">NMK71_01105</name>
</gene>
<dbReference type="Proteomes" id="UP001152599">
    <property type="component" value="Unassembled WGS sequence"/>
</dbReference>
<keyword evidence="7 8" id="KW-0472">Membrane</keyword>
<dbReference type="PANTHER" id="PTHR33908">
    <property type="entry name" value="MANNOSYLTRANSFERASE YKCB-RELATED"/>
    <property type="match status" value="1"/>
</dbReference>
<keyword evidence="3" id="KW-0328">Glycosyltransferase</keyword>
<evidence type="ECO:0000256" key="3">
    <source>
        <dbReference type="ARBA" id="ARBA00022676"/>
    </source>
</evidence>
<dbReference type="InterPro" id="IPR050297">
    <property type="entry name" value="LipidA_mod_glycosyltrf_83"/>
</dbReference>
<dbReference type="InterPro" id="IPR038731">
    <property type="entry name" value="RgtA/B/C-like"/>
</dbReference>
<feature type="transmembrane region" description="Helical" evidence="8">
    <location>
        <begin position="98"/>
        <end position="117"/>
    </location>
</feature>
<evidence type="ECO:0000256" key="1">
    <source>
        <dbReference type="ARBA" id="ARBA00004651"/>
    </source>
</evidence>
<organism evidence="10 11">
    <name type="scientific">Profundicola chukchiensis</name>
    <dbReference type="NCBI Taxonomy" id="2961959"/>
    <lineage>
        <taxon>Bacteria</taxon>
        <taxon>Pseudomonadati</taxon>
        <taxon>Bacteroidota</taxon>
        <taxon>Flavobacteriia</taxon>
        <taxon>Flavobacteriales</taxon>
        <taxon>Weeksellaceae</taxon>
        <taxon>Profundicola</taxon>
    </lineage>
</organism>
<proteinExistence type="predicted"/>
<feature type="transmembrane region" description="Helical" evidence="8">
    <location>
        <begin position="69"/>
        <end position="86"/>
    </location>
</feature>
<dbReference type="GO" id="GO:0005886">
    <property type="term" value="C:plasma membrane"/>
    <property type="evidence" value="ECO:0007669"/>
    <property type="project" value="UniProtKB-SubCell"/>
</dbReference>
<evidence type="ECO:0000256" key="7">
    <source>
        <dbReference type="ARBA" id="ARBA00023136"/>
    </source>
</evidence>
<dbReference type="RefSeq" id="WP_304419746.1">
    <property type="nucleotide sequence ID" value="NZ_JANCMU010000001.1"/>
</dbReference>
<evidence type="ECO:0000256" key="2">
    <source>
        <dbReference type="ARBA" id="ARBA00022475"/>
    </source>
</evidence>